<gene>
    <name evidence="1" type="ORF">WJX72_002309</name>
</gene>
<keyword evidence="2" id="KW-1185">Reference proteome</keyword>
<protein>
    <submittedName>
        <fullName evidence="1">Uncharacterized protein</fullName>
    </submittedName>
</protein>
<proteinExistence type="predicted"/>
<dbReference type="EMBL" id="JALJOR010000007">
    <property type="protein sequence ID" value="KAK9814209.1"/>
    <property type="molecule type" value="Genomic_DNA"/>
</dbReference>
<name>A0AAW1PXA2_9CHLO</name>
<sequence length="85" mass="9914">MAFFQRVLNHLFHEVLVNGLANNPTFQRFAIRSNKAISEVLERGAQKQSVLGEKAQEFHKTFRQEFSKGVDEQFGRNKPPQQRKQ</sequence>
<reference evidence="1 2" key="1">
    <citation type="journal article" date="2024" name="Nat. Commun.">
        <title>Phylogenomics reveals the evolutionary origins of lichenization in chlorophyte algae.</title>
        <authorList>
            <person name="Puginier C."/>
            <person name="Libourel C."/>
            <person name="Otte J."/>
            <person name="Skaloud P."/>
            <person name="Haon M."/>
            <person name="Grisel S."/>
            <person name="Petersen M."/>
            <person name="Berrin J.G."/>
            <person name="Delaux P.M."/>
            <person name="Dal Grande F."/>
            <person name="Keller J."/>
        </authorList>
    </citation>
    <scope>NUCLEOTIDE SEQUENCE [LARGE SCALE GENOMIC DNA]</scope>
    <source>
        <strain evidence="1 2">SAG 2043</strain>
    </source>
</reference>
<accession>A0AAW1PXA2</accession>
<comment type="caution">
    <text evidence="1">The sequence shown here is derived from an EMBL/GenBank/DDBJ whole genome shotgun (WGS) entry which is preliminary data.</text>
</comment>
<evidence type="ECO:0000313" key="2">
    <source>
        <dbReference type="Proteomes" id="UP001489004"/>
    </source>
</evidence>
<organism evidence="1 2">
    <name type="scientific">[Myrmecia] bisecta</name>
    <dbReference type="NCBI Taxonomy" id="41462"/>
    <lineage>
        <taxon>Eukaryota</taxon>
        <taxon>Viridiplantae</taxon>
        <taxon>Chlorophyta</taxon>
        <taxon>core chlorophytes</taxon>
        <taxon>Trebouxiophyceae</taxon>
        <taxon>Trebouxiales</taxon>
        <taxon>Trebouxiaceae</taxon>
        <taxon>Myrmecia</taxon>
    </lineage>
</organism>
<evidence type="ECO:0000313" key="1">
    <source>
        <dbReference type="EMBL" id="KAK9814209.1"/>
    </source>
</evidence>
<dbReference type="AlphaFoldDB" id="A0AAW1PXA2"/>
<dbReference type="PANTHER" id="PTHR34966">
    <property type="entry name" value="OSJNBA0043L24.15 PROTEIN"/>
    <property type="match status" value="1"/>
</dbReference>
<dbReference type="PANTHER" id="PTHR34966:SF1">
    <property type="entry name" value="OS04G0508100 PROTEIN"/>
    <property type="match status" value="1"/>
</dbReference>
<dbReference type="Proteomes" id="UP001489004">
    <property type="component" value="Unassembled WGS sequence"/>
</dbReference>